<dbReference type="Proteomes" id="UP000075883">
    <property type="component" value="Unassembled WGS sequence"/>
</dbReference>
<feature type="compositionally biased region" description="Basic residues" evidence="3">
    <location>
        <begin position="735"/>
        <end position="745"/>
    </location>
</feature>
<feature type="region of interest" description="Disordered" evidence="3">
    <location>
        <begin position="352"/>
        <end position="375"/>
    </location>
</feature>
<accession>A0A182LS26</accession>
<organism evidence="6 7">
    <name type="scientific">Anopheles culicifacies</name>
    <dbReference type="NCBI Taxonomy" id="139723"/>
    <lineage>
        <taxon>Eukaryota</taxon>
        <taxon>Metazoa</taxon>
        <taxon>Ecdysozoa</taxon>
        <taxon>Arthropoda</taxon>
        <taxon>Hexapoda</taxon>
        <taxon>Insecta</taxon>
        <taxon>Pterygota</taxon>
        <taxon>Neoptera</taxon>
        <taxon>Endopterygota</taxon>
        <taxon>Diptera</taxon>
        <taxon>Nematocera</taxon>
        <taxon>Culicoidea</taxon>
        <taxon>Culicidae</taxon>
        <taxon>Anophelinae</taxon>
        <taxon>Anopheles</taxon>
        <taxon>culicifacies species complex</taxon>
    </lineage>
</organism>
<dbReference type="InterPro" id="IPR040397">
    <property type="entry name" value="SWAP"/>
</dbReference>
<keyword evidence="4" id="KW-0472">Membrane</keyword>
<dbReference type="EMBL" id="AXCM01004478">
    <property type="status" value="NOT_ANNOTATED_CDS"/>
    <property type="molecule type" value="Genomic_DNA"/>
</dbReference>
<evidence type="ECO:0000259" key="5">
    <source>
        <dbReference type="SMART" id="SM01141"/>
    </source>
</evidence>
<dbReference type="PANTHER" id="PTHR13161">
    <property type="entry name" value="SPLICING FACTOR SUPPRESSOR OF WHITE APRICOT"/>
    <property type="match status" value="1"/>
</dbReference>
<feature type="compositionally biased region" description="Basic and acidic residues" evidence="3">
    <location>
        <begin position="358"/>
        <end position="375"/>
    </location>
</feature>
<keyword evidence="7" id="KW-1185">Reference proteome</keyword>
<feature type="transmembrane region" description="Helical" evidence="4">
    <location>
        <begin position="894"/>
        <end position="914"/>
    </location>
</feature>
<evidence type="ECO:0000313" key="7">
    <source>
        <dbReference type="Proteomes" id="UP000075883"/>
    </source>
</evidence>
<dbReference type="VEuPathDB" id="VectorBase:ACUA000555"/>
<dbReference type="EnsemblMetazoa" id="ACUA000555-RA">
    <property type="protein sequence ID" value="ACUA000555-PA"/>
    <property type="gene ID" value="ACUA000555"/>
</dbReference>
<dbReference type="GO" id="GO:0008380">
    <property type="term" value="P:RNA splicing"/>
    <property type="evidence" value="ECO:0007669"/>
    <property type="project" value="UniProtKB-KW"/>
</dbReference>
<evidence type="ECO:0000256" key="3">
    <source>
        <dbReference type="SAM" id="MobiDB-lite"/>
    </source>
</evidence>
<dbReference type="InterPro" id="IPR019147">
    <property type="entry name" value="SWAP_N_domain"/>
</dbReference>
<proteinExistence type="predicted"/>
<dbReference type="Pfam" id="PF09750">
    <property type="entry name" value="DRY_EERY"/>
    <property type="match status" value="1"/>
</dbReference>
<evidence type="ECO:0000256" key="1">
    <source>
        <dbReference type="ARBA" id="ARBA00022664"/>
    </source>
</evidence>
<feature type="compositionally biased region" description="Basic and acidic residues" evidence="3">
    <location>
        <begin position="299"/>
        <end position="313"/>
    </location>
</feature>
<sequence>MRDDECFTPSMEDETNADDAYDELRAGFKELYDEIDFLGEQATLTVQSLTHADANDPEVLQKSDIEELIVYARKFVRETRKTIVTFDEHGVQCEPAKQSNKKVSTPKAWLKPEPEKYIVRDEWREYSFRNQCAITVTQDAPRNIASVLSDEAEQLNNKVTVATAPEVRSIGTNVNFVTQRTVAKKANVPRFNQPSAARSAKCASACELRPQPVIKLRAPPSTAPAVTASKQGRPSRRTFSDEQFKLLFDRFIQMQAVKHASEAPQKEPPDTQNVTNEQENEATISKEQNEELPVSIQNKDSDPHFGATDKEDKDPIEDLPCQDKVSDPADVDIETAGFTSHVLPVSSIPALQSPPELNCRDESSESEHETTFNDHSSRQFLKSLRIWKSALETQSQNMKITNELTENLDLLKDNIEKIAQESSKVAQITKNAENTVQDEHIFTRPRVPVPAGSSTLRSKSCECFGCQRTFEEPALRPMTSPAYGHKQFQRAIFEHNPRMPWQGQKDNLIDRFDVRAHLDYIPPVPRTNADQQEQLEDDAEERAMNYERYRVLAQNEFLGIVEEKYLHQLYLEEQFGVNAQIEAETKAAAAAAKKKSTAGAAIGYTYEETETVPGGSGSSLGSGGIGTGSVPFVQSITAIEKASESSATLASTSGPAAARFDECMKDDSDSDLDMDVSIDINKIGTNQAHELNTCGRQYGMKSNDFYSFLTKDADEADALRMAREEEQEKIMFSGRKSRRERRAQRERKVAGRPLSPPSYAAKEELVPRTFVDANDSSRSPSPVNSGKITYITSFGGEEELQPHGKISFGFSREMSTLGGIAGSSKAARMRAEAAGGVGGETSGTLSYADKAFENEIAITLTIKVPVSFAHPFESISLESETKVSSWAIVDPAQGYSVAIVLFLFIIYLIVAITLQNARSSFPSVACKTKIGCRIG</sequence>
<evidence type="ECO:0000256" key="2">
    <source>
        <dbReference type="ARBA" id="ARBA00023187"/>
    </source>
</evidence>
<name>A0A182LS26_9DIPT</name>
<keyword evidence="4" id="KW-1133">Transmembrane helix</keyword>
<dbReference type="STRING" id="139723.A0A182LS26"/>
<evidence type="ECO:0000256" key="4">
    <source>
        <dbReference type="SAM" id="Phobius"/>
    </source>
</evidence>
<dbReference type="GO" id="GO:0006397">
    <property type="term" value="P:mRNA processing"/>
    <property type="evidence" value="ECO:0007669"/>
    <property type="project" value="UniProtKB-KW"/>
</dbReference>
<feature type="region of interest" description="Disordered" evidence="3">
    <location>
        <begin position="730"/>
        <end position="763"/>
    </location>
</feature>
<feature type="domain" description="Suppressor of white apricot N-terminal" evidence="5">
    <location>
        <begin position="487"/>
        <end position="610"/>
    </location>
</feature>
<feature type="region of interest" description="Disordered" evidence="3">
    <location>
        <begin position="258"/>
        <end position="319"/>
    </location>
</feature>
<reference evidence="6" key="2">
    <citation type="submission" date="2020-05" db="UniProtKB">
        <authorList>
            <consortium name="EnsemblMetazoa"/>
        </authorList>
    </citation>
    <scope>IDENTIFICATION</scope>
    <source>
        <strain evidence="6">A-37</strain>
    </source>
</reference>
<dbReference type="SMART" id="SM01141">
    <property type="entry name" value="DRY_EERY"/>
    <property type="match status" value="1"/>
</dbReference>
<keyword evidence="1" id="KW-0507">mRNA processing</keyword>
<dbReference type="PANTHER" id="PTHR13161:SF4">
    <property type="entry name" value="CLK4-ASSOCIATING SERINE_ARGININE RICH PROTEIN"/>
    <property type="match status" value="1"/>
</dbReference>
<keyword evidence="2" id="KW-0508">mRNA splicing</keyword>
<feature type="compositionally biased region" description="Polar residues" evidence="3">
    <location>
        <begin position="270"/>
        <end position="286"/>
    </location>
</feature>
<feature type="compositionally biased region" description="Basic and acidic residues" evidence="3">
    <location>
        <begin position="259"/>
        <end position="269"/>
    </location>
</feature>
<reference evidence="7" key="1">
    <citation type="submission" date="2013-09" db="EMBL/GenBank/DDBJ databases">
        <title>The Genome Sequence of Anopheles culicifacies species A.</title>
        <authorList>
            <consortium name="The Broad Institute Genomics Platform"/>
            <person name="Neafsey D.E."/>
            <person name="Besansky N."/>
            <person name="Howell P."/>
            <person name="Walton C."/>
            <person name="Young S.K."/>
            <person name="Zeng Q."/>
            <person name="Gargeya S."/>
            <person name="Fitzgerald M."/>
            <person name="Haas B."/>
            <person name="Abouelleil A."/>
            <person name="Allen A.W."/>
            <person name="Alvarado L."/>
            <person name="Arachchi H.M."/>
            <person name="Berlin A.M."/>
            <person name="Chapman S.B."/>
            <person name="Gainer-Dewar J."/>
            <person name="Goldberg J."/>
            <person name="Griggs A."/>
            <person name="Gujja S."/>
            <person name="Hansen M."/>
            <person name="Howarth C."/>
            <person name="Imamovic A."/>
            <person name="Ireland A."/>
            <person name="Larimer J."/>
            <person name="McCowan C."/>
            <person name="Murphy C."/>
            <person name="Pearson M."/>
            <person name="Poon T.W."/>
            <person name="Priest M."/>
            <person name="Roberts A."/>
            <person name="Saif S."/>
            <person name="Shea T."/>
            <person name="Sisk P."/>
            <person name="Sykes S."/>
            <person name="Wortman J."/>
            <person name="Nusbaum C."/>
            <person name="Birren B."/>
        </authorList>
    </citation>
    <scope>NUCLEOTIDE SEQUENCE [LARGE SCALE GENOMIC DNA]</scope>
    <source>
        <strain evidence="7">A-37</strain>
    </source>
</reference>
<protein>
    <recommendedName>
        <fullName evidence="5">Suppressor of white apricot N-terminal domain-containing protein</fullName>
    </recommendedName>
</protein>
<evidence type="ECO:0000313" key="6">
    <source>
        <dbReference type="EnsemblMetazoa" id="ACUA000555-PA"/>
    </source>
</evidence>
<dbReference type="AlphaFoldDB" id="A0A182LS26"/>
<keyword evidence="4" id="KW-0812">Transmembrane</keyword>